<dbReference type="AlphaFoldDB" id="A0A915XLV4"/>
<keyword evidence="1" id="KW-0812">Transmembrane</keyword>
<proteinExistence type="predicted"/>
<keyword evidence="1" id="KW-0472">Membrane</keyword>
<organism evidence="2 3">
    <name type="scientific">Desulfolithobacter dissulfuricans</name>
    <dbReference type="NCBI Taxonomy" id="2795293"/>
    <lineage>
        <taxon>Bacteria</taxon>
        <taxon>Pseudomonadati</taxon>
        <taxon>Thermodesulfobacteriota</taxon>
        <taxon>Desulfobulbia</taxon>
        <taxon>Desulfobulbales</taxon>
        <taxon>Desulfobulbaceae</taxon>
        <taxon>Desulfolithobacter</taxon>
    </lineage>
</organism>
<dbReference type="RefSeq" id="WP_267927282.1">
    <property type="nucleotide sequence ID" value="NZ_AP024233.1"/>
</dbReference>
<feature type="transmembrane region" description="Helical" evidence="1">
    <location>
        <begin position="41"/>
        <end position="63"/>
    </location>
</feature>
<dbReference type="EMBL" id="AP024233">
    <property type="protein sequence ID" value="BCO10556.1"/>
    <property type="molecule type" value="Genomic_DNA"/>
</dbReference>
<feature type="transmembrane region" description="Helical" evidence="1">
    <location>
        <begin position="17"/>
        <end position="35"/>
    </location>
</feature>
<evidence type="ECO:0000256" key="1">
    <source>
        <dbReference type="SAM" id="Phobius"/>
    </source>
</evidence>
<evidence type="ECO:0000313" key="2">
    <source>
        <dbReference type="EMBL" id="BCO10556.1"/>
    </source>
</evidence>
<dbReference type="GO" id="GO:0005886">
    <property type="term" value="C:plasma membrane"/>
    <property type="evidence" value="ECO:0007669"/>
    <property type="project" value="TreeGrafter"/>
</dbReference>
<name>A0A915XLV4_9BACT</name>
<accession>A0A915XLV4</accession>
<feature type="transmembrane region" description="Helical" evidence="1">
    <location>
        <begin position="152"/>
        <end position="174"/>
    </location>
</feature>
<keyword evidence="1" id="KW-1133">Transmembrane helix</keyword>
<reference evidence="2" key="1">
    <citation type="submission" date="2020-12" db="EMBL/GenBank/DDBJ databases">
        <title>Desulfobium dissulfuricans gen. nov., sp. nov., a novel mesophilic, sulfate-reducing bacterium isolated from a deep-sea hydrothermal vent.</title>
        <authorList>
            <person name="Hashimoto Y."/>
            <person name="Tame A."/>
            <person name="Sawayama S."/>
            <person name="Miyazaki J."/>
            <person name="Takai K."/>
            <person name="Nakagawa S."/>
        </authorList>
    </citation>
    <scope>NUCLEOTIDE SEQUENCE</scope>
    <source>
        <strain evidence="2">GF1</strain>
    </source>
</reference>
<feature type="transmembrane region" description="Helical" evidence="1">
    <location>
        <begin position="125"/>
        <end position="146"/>
    </location>
</feature>
<dbReference type="InterPro" id="IPR005325">
    <property type="entry name" value="DUF308_memb"/>
</dbReference>
<evidence type="ECO:0008006" key="4">
    <source>
        <dbReference type="Google" id="ProtNLM"/>
    </source>
</evidence>
<keyword evidence="3" id="KW-1185">Reference proteome</keyword>
<evidence type="ECO:0000313" key="3">
    <source>
        <dbReference type="Proteomes" id="UP001063350"/>
    </source>
</evidence>
<sequence length="179" mass="19291">MRSVSLDIFMDGRTRRATIITGVVLLVLGLIGVIMPQVITVAISLLISFLLVLSGVVVAYLTWINYSRTALAWLKPFLLIALGLLIGLYPAAGAAALGLVLIIYFLLDGFASISFSFVLRPLPGWGWTLFNGILSMIMAGVFLVSWPFSAMWLVGVLVGISLMVDGLALLMLGLSARKF</sequence>
<protein>
    <recommendedName>
        <fullName evidence="4">Acid-resistance membrane protein</fullName>
    </recommendedName>
</protein>
<feature type="transmembrane region" description="Helical" evidence="1">
    <location>
        <begin position="70"/>
        <end position="89"/>
    </location>
</feature>
<dbReference type="KEGG" id="ddu:GF1_29320"/>
<feature type="transmembrane region" description="Helical" evidence="1">
    <location>
        <begin position="95"/>
        <end position="118"/>
    </location>
</feature>
<dbReference type="InterPro" id="IPR052712">
    <property type="entry name" value="Acid_resist_chaperone_HdeD"/>
</dbReference>
<dbReference type="Proteomes" id="UP001063350">
    <property type="component" value="Chromosome"/>
</dbReference>
<dbReference type="PANTHER" id="PTHR34989">
    <property type="entry name" value="PROTEIN HDED"/>
    <property type="match status" value="1"/>
</dbReference>
<gene>
    <name evidence="2" type="ORF">GF1_29320</name>
</gene>
<dbReference type="Pfam" id="PF03729">
    <property type="entry name" value="DUF308"/>
    <property type="match status" value="2"/>
</dbReference>
<dbReference type="PANTHER" id="PTHR34989:SF1">
    <property type="entry name" value="PROTEIN HDED"/>
    <property type="match status" value="1"/>
</dbReference>